<keyword evidence="9" id="KW-1185">Reference proteome</keyword>
<accession>A0A8D0ALN7</accession>
<evidence type="ECO:0000256" key="4">
    <source>
        <dbReference type="PROSITE-ProRule" id="PRU00027"/>
    </source>
</evidence>
<reference evidence="8" key="2">
    <citation type="submission" date="2025-09" db="UniProtKB">
        <authorList>
            <consortium name="Ensembl"/>
        </authorList>
    </citation>
    <scope>IDENTIFICATION</scope>
</reference>
<feature type="coiled-coil region" evidence="5">
    <location>
        <begin position="316"/>
        <end position="394"/>
    </location>
</feature>
<evidence type="ECO:0000256" key="3">
    <source>
        <dbReference type="ARBA" id="ARBA00022833"/>
    </source>
</evidence>
<evidence type="ECO:0000256" key="1">
    <source>
        <dbReference type="ARBA" id="ARBA00022723"/>
    </source>
</evidence>
<dbReference type="PANTHER" id="PTHR34396">
    <property type="entry name" value="OS03G0264950 PROTEIN-RELATED"/>
    <property type="match status" value="1"/>
</dbReference>
<dbReference type="Proteomes" id="UP000694568">
    <property type="component" value="Unplaced"/>
</dbReference>
<organism evidence="8 9">
    <name type="scientific">Sander lucioperca</name>
    <name type="common">Pike-perch</name>
    <name type="synonym">Perca lucioperca</name>
    <dbReference type="NCBI Taxonomy" id="283035"/>
    <lineage>
        <taxon>Eukaryota</taxon>
        <taxon>Metazoa</taxon>
        <taxon>Chordata</taxon>
        <taxon>Craniata</taxon>
        <taxon>Vertebrata</taxon>
        <taxon>Euteleostomi</taxon>
        <taxon>Actinopterygii</taxon>
        <taxon>Neopterygii</taxon>
        <taxon>Teleostei</taxon>
        <taxon>Neoteleostei</taxon>
        <taxon>Acanthomorphata</taxon>
        <taxon>Eupercaria</taxon>
        <taxon>Perciformes</taxon>
        <taxon>Percoidei</taxon>
        <taxon>Percidae</taxon>
        <taxon>Luciopercinae</taxon>
        <taxon>Sander</taxon>
    </lineage>
</organism>
<dbReference type="SMART" id="SM00614">
    <property type="entry name" value="ZnF_BED"/>
    <property type="match status" value="2"/>
</dbReference>
<dbReference type="InterPro" id="IPR053031">
    <property type="entry name" value="Cuticle_assoc_protein"/>
</dbReference>
<dbReference type="PANTHER" id="PTHR34396:SF27">
    <property type="entry name" value="OS08G0208700 PROTEIN"/>
    <property type="match status" value="1"/>
</dbReference>
<dbReference type="InterPro" id="IPR003656">
    <property type="entry name" value="Znf_BED"/>
</dbReference>
<evidence type="ECO:0000313" key="8">
    <source>
        <dbReference type="Ensembl" id="ENSSLUP00000056190.1"/>
    </source>
</evidence>
<evidence type="ECO:0000256" key="5">
    <source>
        <dbReference type="SAM" id="Coils"/>
    </source>
</evidence>
<dbReference type="AlphaFoldDB" id="A0A8D0ALN7"/>
<dbReference type="Ensembl" id="ENSSLUT00000057831.1">
    <property type="protein sequence ID" value="ENSSLUP00000056190.1"/>
    <property type="gene ID" value="ENSSLUG00000024244.1"/>
</dbReference>
<sequence length="409" mass="46629">MYNLFLFSSYLVEVSLEDSDTHTPVNDADINFAINGILEAAQGSLTEQITHEEASDDRPVKCRQKKRSLVWRHFEYLDSLAAARCRICMKKLECSEGRSTSNLHRHLSKRHPGVFSQLVADKQHPPPPHSSQGSNANVEVSLEDSDTHTTVNDADINSAINGILEAAQGSLAEQITHEEASDDRPVKCRQKKRSLVWRHYEYLHSLAAARCRICMNKLECSEGRRTSNLHRHLSKRHPGVFSQLVAVKQHPPPPHSSQGSNANGDTSTPPETVGALEKQRQFSDMWPSLSLPFTGKLKVSRASEGEKHVLRRERELIEALRRVQKEEARALEHQRELLESLRAVNAREAAAERQQIESLRKVQLEEAKDLSRQREEVQKEKTQLQKKWEELQQEREEHVLLLSREQQAS</sequence>
<keyword evidence="2 4" id="KW-0863">Zinc-finger</keyword>
<name>A0A8D0ALN7_SANLU</name>
<dbReference type="SUPFAM" id="SSF57667">
    <property type="entry name" value="beta-beta-alpha zinc fingers"/>
    <property type="match status" value="2"/>
</dbReference>
<keyword evidence="3" id="KW-0862">Zinc</keyword>
<dbReference type="GO" id="GO:1990837">
    <property type="term" value="F:sequence-specific double-stranded DNA binding"/>
    <property type="evidence" value="ECO:0007669"/>
    <property type="project" value="TreeGrafter"/>
</dbReference>
<dbReference type="PROSITE" id="PS50808">
    <property type="entry name" value="ZF_BED"/>
    <property type="match status" value="2"/>
</dbReference>
<dbReference type="InterPro" id="IPR036236">
    <property type="entry name" value="Znf_C2H2_sf"/>
</dbReference>
<dbReference type="GO" id="GO:0005634">
    <property type="term" value="C:nucleus"/>
    <property type="evidence" value="ECO:0007669"/>
    <property type="project" value="TreeGrafter"/>
</dbReference>
<feature type="compositionally biased region" description="Polar residues" evidence="6">
    <location>
        <begin position="259"/>
        <end position="270"/>
    </location>
</feature>
<evidence type="ECO:0000256" key="6">
    <source>
        <dbReference type="SAM" id="MobiDB-lite"/>
    </source>
</evidence>
<evidence type="ECO:0000313" key="9">
    <source>
        <dbReference type="Proteomes" id="UP000694568"/>
    </source>
</evidence>
<keyword evidence="1" id="KW-0479">Metal-binding</keyword>
<dbReference type="Pfam" id="PF02892">
    <property type="entry name" value="zf-BED"/>
    <property type="match status" value="2"/>
</dbReference>
<reference evidence="8" key="1">
    <citation type="submission" date="2025-08" db="UniProtKB">
        <authorList>
            <consortium name="Ensembl"/>
        </authorList>
    </citation>
    <scope>IDENTIFICATION</scope>
</reference>
<evidence type="ECO:0000259" key="7">
    <source>
        <dbReference type="PROSITE" id="PS50808"/>
    </source>
</evidence>
<protein>
    <recommendedName>
        <fullName evidence="7">BED-type domain-containing protein</fullName>
    </recommendedName>
</protein>
<feature type="domain" description="BED-type" evidence="7">
    <location>
        <begin position="191"/>
        <end position="244"/>
    </location>
</feature>
<evidence type="ECO:0000256" key="2">
    <source>
        <dbReference type="ARBA" id="ARBA00022771"/>
    </source>
</evidence>
<proteinExistence type="predicted"/>
<dbReference type="GO" id="GO:0006357">
    <property type="term" value="P:regulation of transcription by RNA polymerase II"/>
    <property type="evidence" value="ECO:0007669"/>
    <property type="project" value="TreeGrafter"/>
</dbReference>
<feature type="region of interest" description="Disordered" evidence="6">
    <location>
        <begin position="247"/>
        <end position="272"/>
    </location>
</feature>
<keyword evidence="5" id="KW-0175">Coiled coil</keyword>
<dbReference type="GO" id="GO:0008270">
    <property type="term" value="F:zinc ion binding"/>
    <property type="evidence" value="ECO:0007669"/>
    <property type="project" value="UniProtKB-KW"/>
</dbReference>
<feature type="domain" description="BED-type" evidence="7">
    <location>
        <begin position="65"/>
        <end position="118"/>
    </location>
</feature>
<dbReference type="GeneTree" id="ENSGT00940000174693"/>
<feature type="region of interest" description="Disordered" evidence="6">
    <location>
        <begin position="119"/>
        <end position="144"/>
    </location>
</feature>